<reference evidence="1 2" key="1">
    <citation type="journal article" date="2018" name="Nat. Ecol. Evol.">
        <title>Pezizomycetes genomes reveal the molecular basis of ectomycorrhizal truffle lifestyle.</title>
        <authorList>
            <person name="Murat C."/>
            <person name="Payen T."/>
            <person name="Noel B."/>
            <person name="Kuo A."/>
            <person name="Morin E."/>
            <person name="Chen J."/>
            <person name="Kohler A."/>
            <person name="Krizsan K."/>
            <person name="Balestrini R."/>
            <person name="Da Silva C."/>
            <person name="Montanini B."/>
            <person name="Hainaut M."/>
            <person name="Levati E."/>
            <person name="Barry K.W."/>
            <person name="Belfiori B."/>
            <person name="Cichocki N."/>
            <person name="Clum A."/>
            <person name="Dockter R.B."/>
            <person name="Fauchery L."/>
            <person name="Guy J."/>
            <person name="Iotti M."/>
            <person name="Le Tacon F."/>
            <person name="Lindquist E.A."/>
            <person name="Lipzen A."/>
            <person name="Malagnac F."/>
            <person name="Mello A."/>
            <person name="Molinier V."/>
            <person name="Miyauchi S."/>
            <person name="Poulain J."/>
            <person name="Riccioni C."/>
            <person name="Rubini A."/>
            <person name="Sitrit Y."/>
            <person name="Splivallo R."/>
            <person name="Traeger S."/>
            <person name="Wang M."/>
            <person name="Zifcakova L."/>
            <person name="Wipf D."/>
            <person name="Zambonelli A."/>
            <person name="Paolocci F."/>
            <person name="Nowrousian M."/>
            <person name="Ottonello S."/>
            <person name="Baldrian P."/>
            <person name="Spatafora J.W."/>
            <person name="Henrissat B."/>
            <person name="Nagy L.G."/>
            <person name="Aury J.M."/>
            <person name="Wincker P."/>
            <person name="Grigoriev I.V."/>
            <person name="Bonfante P."/>
            <person name="Martin F.M."/>
        </authorList>
    </citation>
    <scope>NUCLEOTIDE SEQUENCE [LARGE SCALE GENOMIC DNA]</scope>
    <source>
        <strain evidence="1 2">ATCC MYA-4762</strain>
    </source>
</reference>
<protein>
    <submittedName>
        <fullName evidence="1">Uncharacterized protein</fullName>
    </submittedName>
</protein>
<evidence type="ECO:0000313" key="2">
    <source>
        <dbReference type="Proteomes" id="UP000267821"/>
    </source>
</evidence>
<evidence type="ECO:0000313" key="1">
    <source>
        <dbReference type="EMBL" id="RPB26203.1"/>
    </source>
</evidence>
<gene>
    <name evidence="1" type="ORF">L211DRAFT_701484</name>
</gene>
<dbReference type="Proteomes" id="UP000267821">
    <property type="component" value="Unassembled WGS sequence"/>
</dbReference>
<keyword evidence="2" id="KW-1185">Reference proteome</keyword>
<organism evidence="1 2">
    <name type="scientific">Terfezia boudieri ATCC MYA-4762</name>
    <dbReference type="NCBI Taxonomy" id="1051890"/>
    <lineage>
        <taxon>Eukaryota</taxon>
        <taxon>Fungi</taxon>
        <taxon>Dikarya</taxon>
        <taxon>Ascomycota</taxon>
        <taxon>Pezizomycotina</taxon>
        <taxon>Pezizomycetes</taxon>
        <taxon>Pezizales</taxon>
        <taxon>Pezizaceae</taxon>
        <taxon>Terfezia</taxon>
    </lineage>
</organism>
<dbReference type="OrthoDB" id="10449858at2759"/>
<dbReference type="InParanoid" id="A0A3N4LTH0"/>
<sequence>PIHLQSIVYTSNINLSTLIVQHQSEIQSLSIMAMDNSNSFNALTQAHPGRSAADYRTLQTLLTTELTSIPKKPYVKATLRKLDQTERKFGDFCLNTLGMPDVRYSTDAVIPYLQSLYDNNKCYSTINTEWMKLQMISNTRYNSRGIQS</sequence>
<dbReference type="AlphaFoldDB" id="A0A3N4LTH0"/>
<proteinExistence type="predicted"/>
<accession>A0A3N4LTH0</accession>
<dbReference type="EMBL" id="ML121535">
    <property type="protein sequence ID" value="RPB26203.1"/>
    <property type="molecule type" value="Genomic_DNA"/>
</dbReference>
<feature type="non-terminal residue" evidence="1">
    <location>
        <position position="1"/>
    </location>
</feature>
<name>A0A3N4LTH0_9PEZI</name>